<dbReference type="EMBL" id="QRDZ01000001">
    <property type="protein sequence ID" value="RED89411.1"/>
    <property type="molecule type" value="Genomic_DNA"/>
</dbReference>
<evidence type="ECO:0000313" key="7">
    <source>
        <dbReference type="EMBL" id="RED89411.1"/>
    </source>
</evidence>
<dbReference type="PANTHER" id="PTHR42953">
    <property type="entry name" value="HIGH-AFFINITY ZINC UPTAKE SYSTEM PROTEIN ZNUA-RELATED"/>
    <property type="match status" value="1"/>
</dbReference>
<dbReference type="PROSITE" id="PS51257">
    <property type="entry name" value="PROKAR_LIPOPROTEIN"/>
    <property type="match status" value="1"/>
</dbReference>
<reference evidence="7 8" key="1">
    <citation type="submission" date="2018-07" db="EMBL/GenBank/DDBJ databases">
        <title>Genomic Encyclopedia of Type Strains, Phase III (KMG-III): the genomes of soil and plant-associated and newly described type strains.</title>
        <authorList>
            <person name="Whitman W."/>
        </authorList>
    </citation>
    <scope>NUCLEOTIDE SEQUENCE [LARGE SCALE GENOMIC DNA]</scope>
    <source>
        <strain evidence="7 8">CECT 7287</strain>
    </source>
</reference>
<protein>
    <submittedName>
        <fullName evidence="7">Zinc transport system substrate-binding protein</fullName>
    </submittedName>
</protein>
<evidence type="ECO:0000256" key="3">
    <source>
        <dbReference type="ARBA" id="ARBA00022729"/>
    </source>
</evidence>
<dbReference type="InterPro" id="IPR006128">
    <property type="entry name" value="Lipoprotein_PsaA-like"/>
</dbReference>
<dbReference type="OrthoDB" id="9810636at2"/>
<dbReference type="InterPro" id="IPR006129">
    <property type="entry name" value="AdhesinB"/>
</dbReference>
<name>A0A3D9KRV2_9BACL</name>
<evidence type="ECO:0000256" key="4">
    <source>
        <dbReference type="RuleBase" id="RU003512"/>
    </source>
</evidence>
<dbReference type="GO" id="GO:0046872">
    <property type="term" value="F:metal ion binding"/>
    <property type="evidence" value="ECO:0007669"/>
    <property type="project" value="InterPro"/>
</dbReference>
<dbReference type="GO" id="GO:0030001">
    <property type="term" value="P:metal ion transport"/>
    <property type="evidence" value="ECO:0007669"/>
    <property type="project" value="InterPro"/>
</dbReference>
<sequence length="355" mass="39257">MKKLSFQLTLIIALSVSVALLAGCGKDDTYAQEEGKVNVVTSFYPLYFFAKEIGGEHAHVVNLIAAGVEPHEWTPKSRDLDAASKAQLFLYNGAGLEGWVDGFLKGLGSGSQVLTVEASQGIELIQGNPEHGHKHEGEQTDATGTEAEHSHEGEETDHDHEGAAEDDHDHEGEDAEHSHSDLDVDPHTWTSPRSALVMAANIRDAFVKVDPENGAAYESNYSNLEKQLRELDDKFTQELAGYKRRDIVVSHQAFGYLCRDYQLNQIAIMGLSPEAEPRAQDLLEIAKFVKDNGIPYIFFEELVSEQLADTLAREAKVDTLVLNPLEGLTPEQEKAGDNYFTLMERNLKNLQKALQ</sequence>
<gene>
    <name evidence="7" type="ORF">DFP98_101388</name>
</gene>
<feature type="chain" id="PRO_5039705785" evidence="6">
    <location>
        <begin position="23"/>
        <end position="355"/>
    </location>
</feature>
<dbReference type="PRINTS" id="PR00691">
    <property type="entry name" value="ADHESINB"/>
</dbReference>
<dbReference type="PRINTS" id="PR00690">
    <property type="entry name" value="ADHESNFAMILY"/>
</dbReference>
<dbReference type="InterPro" id="IPR050492">
    <property type="entry name" value="Bact_metal-bind_prot9"/>
</dbReference>
<comment type="similarity">
    <text evidence="1 4">Belongs to the bacterial solute-binding protein 9 family.</text>
</comment>
<dbReference type="PANTHER" id="PTHR42953:SF3">
    <property type="entry name" value="HIGH-AFFINITY ZINC UPTAKE SYSTEM PROTEIN ZNUA"/>
    <property type="match status" value="1"/>
</dbReference>
<feature type="compositionally biased region" description="Basic and acidic residues" evidence="5">
    <location>
        <begin position="146"/>
        <end position="186"/>
    </location>
</feature>
<feature type="region of interest" description="Disordered" evidence="5">
    <location>
        <begin position="127"/>
        <end position="187"/>
    </location>
</feature>
<evidence type="ECO:0000256" key="5">
    <source>
        <dbReference type="SAM" id="MobiDB-lite"/>
    </source>
</evidence>
<dbReference type="AlphaFoldDB" id="A0A3D9KRV2"/>
<evidence type="ECO:0000256" key="1">
    <source>
        <dbReference type="ARBA" id="ARBA00011028"/>
    </source>
</evidence>
<feature type="signal peptide" evidence="6">
    <location>
        <begin position="1"/>
        <end position="22"/>
    </location>
</feature>
<keyword evidence="2 4" id="KW-0813">Transport</keyword>
<keyword evidence="8" id="KW-1185">Reference proteome</keyword>
<evidence type="ECO:0000256" key="2">
    <source>
        <dbReference type="ARBA" id="ARBA00022448"/>
    </source>
</evidence>
<dbReference type="GO" id="GO:0007155">
    <property type="term" value="P:cell adhesion"/>
    <property type="evidence" value="ECO:0007669"/>
    <property type="project" value="InterPro"/>
</dbReference>
<proteinExistence type="inferred from homology"/>
<evidence type="ECO:0000313" key="8">
    <source>
        <dbReference type="Proteomes" id="UP000256977"/>
    </source>
</evidence>
<keyword evidence="3 6" id="KW-0732">Signal</keyword>
<comment type="caution">
    <text evidence="7">The sequence shown here is derived from an EMBL/GenBank/DDBJ whole genome shotgun (WGS) entry which is preliminary data.</text>
</comment>
<dbReference type="RefSeq" id="WP_116058853.1">
    <property type="nucleotide sequence ID" value="NZ_QRDZ01000001.1"/>
</dbReference>
<evidence type="ECO:0000256" key="6">
    <source>
        <dbReference type="SAM" id="SignalP"/>
    </source>
</evidence>
<dbReference type="Gene3D" id="3.40.50.1980">
    <property type="entry name" value="Nitrogenase molybdenum iron protein domain"/>
    <property type="match status" value="2"/>
</dbReference>
<organism evidence="7 8">
    <name type="scientific">Cohnella phaseoli</name>
    <dbReference type="NCBI Taxonomy" id="456490"/>
    <lineage>
        <taxon>Bacteria</taxon>
        <taxon>Bacillati</taxon>
        <taxon>Bacillota</taxon>
        <taxon>Bacilli</taxon>
        <taxon>Bacillales</taxon>
        <taxon>Paenibacillaceae</taxon>
        <taxon>Cohnella</taxon>
    </lineage>
</organism>
<accession>A0A3D9KRV2</accession>
<dbReference type="SUPFAM" id="SSF53807">
    <property type="entry name" value="Helical backbone' metal receptor"/>
    <property type="match status" value="1"/>
</dbReference>
<dbReference type="Pfam" id="PF01297">
    <property type="entry name" value="ZnuA"/>
    <property type="match status" value="1"/>
</dbReference>
<dbReference type="InterPro" id="IPR006127">
    <property type="entry name" value="ZnuA-like"/>
</dbReference>
<dbReference type="Proteomes" id="UP000256977">
    <property type="component" value="Unassembled WGS sequence"/>
</dbReference>